<dbReference type="EMBL" id="GBXM01051230">
    <property type="protein sequence ID" value="JAH57347.1"/>
    <property type="molecule type" value="Transcribed_RNA"/>
</dbReference>
<organism evidence="1">
    <name type="scientific">Anguilla anguilla</name>
    <name type="common">European freshwater eel</name>
    <name type="synonym">Muraena anguilla</name>
    <dbReference type="NCBI Taxonomy" id="7936"/>
    <lineage>
        <taxon>Eukaryota</taxon>
        <taxon>Metazoa</taxon>
        <taxon>Chordata</taxon>
        <taxon>Craniata</taxon>
        <taxon>Vertebrata</taxon>
        <taxon>Euteleostomi</taxon>
        <taxon>Actinopterygii</taxon>
        <taxon>Neopterygii</taxon>
        <taxon>Teleostei</taxon>
        <taxon>Anguilliformes</taxon>
        <taxon>Anguillidae</taxon>
        <taxon>Anguilla</taxon>
    </lineage>
</organism>
<name>A0A0E9TV68_ANGAN</name>
<reference evidence="1" key="1">
    <citation type="submission" date="2014-11" db="EMBL/GenBank/DDBJ databases">
        <authorList>
            <person name="Amaro Gonzalez C."/>
        </authorList>
    </citation>
    <scope>NUCLEOTIDE SEQUENCE</scope>
</reference>
<evidence type="ECO:0000313" key="1">
    <source>
        <dbReference type="EMBL" id="JAH57347.1"/>
    </source>
</evidence>
<accession>A0A0E9TV68</accession>
<protein>
    <submittedName>
        <fullName evidence="1">Uncharacterized protein</fullName>
    </submittedName>
</protein>
<reference evidence="1" key="2">
    <citation type="journal article" date="2015" name="Fish Shellfish Immunol.">
        <title>Early steps in the European eel (Anguilla anguilla)-Vibrio vulnificus interaction in the gills: Role of the RtxA13 toxin.</title>
        <authorList>
            <person name="Callol A."/>
            <person name="Pajuelo D."/>
            <person name="Ebbesson L."/>
            <person name="Teles M."/>
            <person name="MacKenzie S."/>
            <person name="Amaro C."/>
        </authorList>
    </citation>
    <scope>NUCLEOTIDE SEQUENCE</scope>
</reference>
<proteinExistence type="predicted"/>
<dbReference type="AlphaFoldDB" id="A0A0E9TV68"/>
<sequence>MNSLRLLFIRSFGLLHVENMLCLFEHNLLGSQSMSNGRI</sequence>